<keyword evidence="3" id="KW-1185">Reference proteome</keyword>
<evidence type="ECO:0000313" key="3">
    <source>
        <dbReference type="Proteomes" id="UP001218188"/>
    </source>
</evidence>
<dbReference type="AlphaFoldDB" id="A0AAD6SBQ4"/>
<proteinExistence type="predicted"/>
<feature type="region of interest" description="Disordered" evidence="1">
    <location>
        <begin position="1"/>
        <end position="26"/>
    </location>
</feature>
<dbReference type="EMBL" id="JARJCM010000164">
    <property type="protein sequence ID" value="KAJ7024793.1"/>
    <property type="molecule type" value="Genomic_DNA"/>
</dbReference>
<evidence type="ECO:0000313" key="2">
    <source>
        <dbReference type="EMBL" id="KAJ7024793.1"/>
    </source>
</evidence>
<dbReference type="Proteomes" id="UP001218188">
    <property type="component" value="Unassembled WGS sequence"/>
</dbReference>
<evidence type="ECO:0000256" key="1">
    <source>
        <dbReference type="SAM" id="MobiDB-lite"/>
    </source>
</evidence>
<name>A0AAD6SBQ4_9AGAR</name>
<comment type="caution">
    <text evidence="2">The sequence shown here is derived from an EMBL/GenBank/DDBJ whole genome shotgun (WGS) entry which is preliminary data.</text>
</comment>
<feature type="compositionally biased region" description="Low complexity" evidence="1">
    <location>
        <begin position="9"/>
        <end position="18"/>
    </location>
</feature>
<reference evidence="2" key="1">
    <citation type="submission" date="2023-03" db="EMBL/GenBank/DDBJ databases">
        <title>Massive genome expansion in bonnet fungi (Mycena s.s.) driven by repeated elements and novel gene families across ecological guilds.</title>
        <authorList>
            <consortium name="Lawrence Berkeley National Laboratory"/>
            <person name="Harder C.B."/>
            <person name="Miyauchi S."/>
            <person name="Viragh M."/>
            <person name="Kuo A."/>
            <person name="Thoen E."/>
            <person name="Andreopoulos B."/>
            <person name="Lu D."/>
            <person name="Skrede I."/>
            <person name="Drula E."/>
            <person name="Henrissat B."/>
            <person name="Morin E."/>
            <person name="Kohler A."/>
            <person name="Barry K."/>
            <person name="LaButti K."/>
            <person name="Morin E."/>
            <person name="Salamov A."/>
            <person name="Lipzen A."/>
            <person name="Mereny Z."/>
            <person name="Hegedus B."/>
            <person name="Baldrian P."/>
            <person name="Stursova M."/>
            <person name="Weitz H."/>
            <person name="Taylor A."/>
            <person name="Grigoriev I.V."/>
            <person name="Nagy L.G."/>
            <person name="Martin F."/>
            <person name="Kauserud H."/>
        </authorList>
    </citation>
    <scope>NUCLEOTIDE SEQUENCE</scope>
    <source>
        <strain evidence="2">CBHHK200</strain>
    </source>
</reference>
<protein>
    <submittedName>
        <fullName evidence="2">Uncharacterized protein</fullName>
    </submittedName>
</protein>
<accession>A0AAD6SBQ4</accession>
<sequence>MKQKEKRNALPTTTLRAPPTDRPTAKHRVFSPTAALSETLVMYVYYMPADPAEMELYCLQPRPLRDFKIRCRPFSQVLQWPKAEDIRSIQVTHVNSVEKESALSEAEPNKPPISHRGRVTRIYLRAAENHEREMMKMFTARAPRMKNRLHIYHPTSANNASIPTIVPIASRASQHVQQYNSNEPRIAGSEDLVGPGLPPQLSATCGALHPAYLPGGQNYPRQPTKVTYWRVSHLATEYSPPNQRYCRQLILRPYNSSKKSLNSKINQMVQSKLEVGLLPEATRIRNCTRSSLGREDIKYDSRFAFG</sequence>
<organism evidence="2 3">
    <name type="scientific">Mycena alexandri</name>
    <dbReference type="NCBI Taxonomy" id="1745969"/>
    <lineage>
        <taxon>Eukaryota</taxon>
        <taxon>Fungi</taxon>
        <taxon>Dikarya</taxon>
        <taxon>Basidiomycota</taxon>
        <taxon>Agaricomycotina</taxon>
        <taxon>Agaricomycetes</taxon>
        <taxon>Agaricomycetidae</taxon>
        <taxon>Agaricales</taxon>
        <taxon>Marasmiineae</taxon>
        <taxon>Mycenaceae</taxon>
        <taxon>Mycena</taxon>
    </lineage>
</organism>
<gene>
    <name evidence="2" type="ORF">C8F04DRAFT_1239498</name>
</gene>